<dbReference type="InterPro" id="IPR021503">
    <property type="entry name" value="DUF3110"/>
</dbReference>
<organism evidence="2 3">
    <name type="scientific">Almyronema epifaneia S1</name>
    <dbReference type="NCBI Taxonomy" id="2991925"/>
    <lineage>
        <taxon>Bacteria</taxon>
        <taxon>Bacillati</taxon>
        <taxon>Cyanobacteriota</taxon>
        <taxon>Cyanophyceae</taxon>
        <taxon>Nodosilineales</taxon>
        <taxon>Nodosilineaceae</taxon>
        <taxon>Almyronema</taxon>
        <taxon>Almyronema epifaneia</taxon>
    </lineage>
</organism>
<reference evidence="2 3" key="1">
    <citation type="submission" date="2024-10" db="EMBL/GenBank/DDBJ databases">
        <authorList>
            <person name="Ratan Roy A."/>
            <person name="Morales Sandoval P.H."/>
            <person name="De Los Santos Villalobos S."/>
            <person name="Chakraborty S."/>
            <person name="Mukherjee J."/>
        </authorList>
    </citation>
    <scope>NUCLEOTIDE SEQUENCE [LARGE SCALE GENOMIC DNA]</scope>
    <source>
        <strain evidence="2 3">S1</strain>
    </source>
</reference>
<dbReference type="RefSeq" id="WP_377964476.1">
    <property type="nucleotide sequence ID" value="NZ_JBHZOL010000068.1"/>
</dbReference>
<keyword evidence="3" id="KW-1185">Reference proteome</keyword>
<evidence type="ECO:0000313" key="2">
    <source>
        <dbReference type="EMBL" id="MFE4106578.1"/>
    </source>
</evidence>
<dbReference type="Pfam" id="PF11360">
    <property type="entry name" value="DUF3110"/>
    <property type="match status" value="1"/>
</dbReference>
<feature type="region of interest" description="Disordered" evidence="1">
    <location>
        <begin position="84"/>
        <end position="114"/>
    </location>
</feature>
<sequence length="129" mass="14186">MRIFVILFNARSENEGIHTLKAGDRNVVLMFENEEDAARYSLMLEAQDLPSPAVEAFELEEIEEFCAAAGYEYKLVPEGTLAIPPEQNVDKTDWDPDAAAADGFPTPTAEGGVSAAELDQIRQRLEGLL</sequence>
<protein>
    <submittedName>
        <fullName evidence="2">DUF3110 domain-containing protein</fullName>
    </submittedName>
</protein>
<name>A0ABW6IEH4_9CYAN</name>
<evidence type="ECO:0000256" key="1">
    <source>
        <dbReference type="SAM" id="MobiDB-lite"/>
    </source>
</evidence>
<dbReference type="Proteomes" id="UP001600165">
    <property type="component" value="Unassembled WGS sequence"/>
</dbReference>
<dbReference type="EMBL" id="JBHZOL010000068">
    <property type="protein sequence ID" value="MFE4106578.1"/>
    <property type="molecule type" value="Genomic_DNA"/>
</dbReference>
<accession>A0ABW6IEH4</accession>
<comment type="caution">
    <text evidence="2">The sequence shown here is derived from an EMBL/GenBank/DDBJ whole genome shotgun (WGS) entry which is preliminary data.</text>
</comment>
<gene>
    <name evidence="2" type="ORF">ACFVKH_09840</name>
</gene>
<proteinExistence type="predicted"/>
<evidence type="ECO:0000313" key="3">
    <source>
        <dbReference type="Proteomes" id="UP001600165"/>
    </source>
</evidence>